<proteinExistence type="inferred from homology"/>
<dbReference type="EC" id="2.3.1.275" evidence="10"/>
<dbReference type="Proteomes" id="UP001157134">
    <property type="component" value="Unassembled WGS sequence"/>
</dbReference>
<dbReference type="NCBIfam" id="TIGR00023">
    <property type="entry name" value="glycerol-3-phosphate 1-O-acyltransferase PlsY"/>
    <property type="match status" value="1"/>
</dbReference>
<keyword evidence="4 10" id="KW-0812">Transmembrane</keyword>
<keyword evidence="3 10" id="KW-0808">Transferase</keyword>
<feature type="transmembrane region" description="Helical" evidence="10">
    <location>
        <begin position="6"/>
        <end position="25"/>
    </location>
</feature>
<evidence type="ECO:0000256" key="7">
    <source>
        <dbReference type="ARBA" id="ARBA00023136"/>
    </source>
</evidence>
<dbReference type="PANTHER" id="PTHR30309:SF0">
    <property type="entry name" value="GLYCEROL-3-PHOSPHATE ACYLTRANSFERASE-RELATED"/>
    <property type="match status" value="1"/>
</dbReference>
<comment type="subunit">
    <text evidence="10">Probably interacts with PlsX.</text>
</comment>
<dbReference type="GO" id="GO:0016746">
    <property type="term" value="F:acyltransferase activity"/>
    <property type="evidence" value="ECO:0007669"/>
    <property type="project" value="UniProtKB-KW"/>
</dbReference>
<comment type="catalytic activity">
    <reaction evidence="10">
        <text>an acyl phosphate + sn-glycerol 3-phosphate = a 1-acyl-sn-glycero-3-phosphate + phosphate</text>
        <dbReference type="Rhea" id="RHEA:34075"/>
        <dbReference type="ChEBI" id="CHEBI:43474"/>
        <dbReference type="ChEBI" id="CHEBI:57597"/>
        <dbReference type="ChEBI" id="CHEBI:57970"/>
        <dbReference type="ChEBI" id="CHEBI:59918"/>
        <dbReference type="EC" id="2.3.1.275"/>
    </reaction>
</comment>
<dbReference type="HAMAP" id="MF_01043">
    <property type="entry name" value="PlsY"/>
    <property type="match status" value="1"/>
</dbReference>
<reference evidence="11 12" key="1">
    <citation type="submission" date="2023-03" db="EMBL/GenBank/DDBJ databases">
        <title>Thalassotalea loyana LMG 22536T draft genome sequence.</title>
        <authorList>
            <person name="Sawabe T."/>
        </authorList>
    </citation>
    <scope>NUCLEOTIDE SEQUENCE [LARGE SCALE GENOMIC DNA]</scope>
    <source>
        <strain evidence="11 12">LMG 22536</strain>
    </source>
</reference>
<comment type="pathway">
    <text evidence="10">Lipid metabolism; phospholipid metabolism.</text>
</comment>
<comment type="caution">
    <text evidence="10">Lacks conserved residue(s) required for the propagation of feature annotation.</text>
</comment>
<dbReference type="EMBL" id="BSSV01000004">
    <property type="protein sequence ID" value="GLX85737.1"/>
    <property type="molecule type" value="Genomic_DNA"/>
</dbReference>
<evidence type="ECO:0000313" key="12">
    <source>
        <dbReference type="Proteomes" id="UP001157134"/>
    </source>
</evidence>
<evidence type="ECO:0000256" key="5">
    <source>
        <dbReference type="ARBA" id="ARBA00022989"/>
    </source>
</evidence>
<gene>
    <name evidence="10 11" type="primary">plsY</name>
    <name evidence="11" type="ORF">tloyanaT_19890</name>
</gene>
<dbReference type="InterPro" id="IPR003811">
    <property type="entry name" value="G3P_acylTferase_PlsY"/>
</dbReference>
<organism evidence="11 12">
    <name type="scientific">Thalassotalea loyana</name>
    <dbReference type="NCBI Taxonomy" id="280483"/>
    <lineage>
        <taxon>Bacteria</taxon>
        <taxon>Pseudomonadati</taxon>
        <taxon>Pseudomonadota</taxon>
        <taxon>Gammaproteobacteria</taxon>
        <taxon>Alteromonadales</taxon>
        <taxon>Colwelliaceae</taxon>
        <taxon>Thalassotalea</taxon>
    </lineage>
</organism>
<evidence type="ECO:0000256" key="6">
    <source>
        <dbReference type="ARBA" id="ARBA00023098"/>
    </source>
</evidence>
<accession>A0ABQ6HC95</accession>
<evidence type="ECO:0000313" key="11">
    <source>
        <dbReference type="EMBL" id="GLX85737.1"/>
    </source>
</evidence>
<comment type="similarity">
    <text evidence="10">Belongs to the PlsY family.</text>
</comment>
<evidence type="ECO:0000256" key="1">
    <source>
        <dbReference type="ARBA" id="ARBA00022475"/>
    </source>
</evidence>
<evidence type="ECO:0000256" key="8">
    <source>
        <dbReference type="ARBA" id="ARBA00023209"/>
    </source>
</evidence>
<dbReference type="SMART" id="SM01207">
    <property type="entry name" value="G3P_acyltransf"/>
    <property type="match status" value="1"/>
</dbReference>
<keyword evidence="2 10" id="KW-0444">Lipid biosynthesis</keyword>
<keyword evidence="12" id="KW-1185">Reference proteome</keyword>
<keyword evidence="11" id="KW-0012">Acyltransferase</keyword>
<keyword evidence="6 10" id="KW-0443">Lipid metabolism</keyword>
<dbReference type="PANTHER" id="PTHR30309">
    <property type="entry name" value="INNER MEMBRANE PROTEIN YGIH"/>
    <property type="match status" value="1"/>
</dbReference>
<evidence type="ECO:0000256" key="9">
    <source>
        <dbReference type="ARBA" id="ARBA00023264"/>
    </source>
</evidence>
<dbReference type="RefSeq" id="WP_407704880.1">
    <property type="nucleotide sequence ID" value="NZ_BSSV01000004.1"/>
</dbReference>
<evidence type="ECO:0000256" key="2">
    <source>
        <dbReference type="ARBA" id="ARBA00022516"/>
    </source>
</evidence>
<feature type="transmembrane region" description="Helical" evidence="10">
    <location>
        <begin position="153"/>
        <end position="175"/>
    </location>
</feature>
<keyword evidence="1 10" id="KW-1003">Cell membrane</keyword>
<evidence type="ECO:0000256" key="10">
    <source>
        <dbReference type="HAMAP-Rule" id="MF_01043"/>
    </source>
</evidence>
<sequence length="204" mass="22279">MLLITIIMSILAYLFASISSAILLCQMLNLPDPRTAGSENPGATNVLRLSNKPTAAMVLIFDVLKGTIPVWSGYFLGLEPVYLGVIAVAACLGHMYPIFFDFKGGKAVATAFGVMLPIGYDLSGLLILTWILVLKKTKYSSLAAIVTVSLAPIYTYLLKPIYVYPVLMISILIVFRHKHNIMRLIRGAEPKVSKSQKDDDLGAE</sequence>
<keyword evidence="8 10" id="KW-0594">Phospholipid biosynthesis</keyword>
<keyword evidence="7 10" id="KW-0472">Membrane</keyword>
<dbReference type="Pfam" id="PF02660">
    <property type="entry name" value="G3P_acyltransf"/>
    <property type="match status" value="1"/>
</dbReference>
<protein>
    <recommendedName>
        <fullName evidence="10">Glycerol-3-phosphate acyltransferase</fullName>
    </recommendedName>
    <alternativeName>
        <fullName evidence="10">Acyl-PO4 G3P acyltransferase</fullName>
    </alternativeName>
    <alternativeName>
        <fullName evidence="10">Acyl-phosphate--glycerol-3-phosphate acyltransferase</fullName>
    </alternativeName>
    <alternativeName>
        <fullName evidence="10">G3P acyltransferase</fullName>
        <shortName evidence="10">GPAT</shortName>
        <ecNumber evidence="10">2.3.1.275</ecNumber>
    </alternativeName>
    <alternativeName>
        <fullName evidence="10">Lysophosphatidic acid synthase</fullName>
        <shortName evidence="10">LPA synthase</shortName>
    </alternativeName>
</protein>
<comment type="subcellular location">
    <subcellularLocation>
        <location evidence="10">Cell membrane</location>
        <topology evidence="10">Multi-pass membrane protein</topology>
    </subcellularLocation>
</comment>
<comment type="caution">
    <text evidence="11">The sequence shown here is derived from an EMBL/GenBank/DDBJ whole genome shotgun (WGS) entry which is preliminary data.</text>
</comment>
<feature type="transmembrane region" description="Helical" evidence="10">
    <location>
        <begin position="107"/>
        <end position="133"/>
    </location>
</feature>
<name>A0ABQ6HC95_9GAMM</name>
<comment type="function">
    <text evidence="10">Catalyzes the transfer of an acyl group from acyl-phosphate (acyl-PO(4)) to glycerol-3-phosphate (G3P) to form lysophosphatidic acid (LPA). This enzyme utilizes acyl-phosphate as fatty acyl donor, but not acyl-CoA or acyl-ACP.</text>
</comment>
<evidence type="ECO:0000256" key="4">
    <source>
        <dbReference type="ARBA" id="ARBA00022692"/>
    </source>
</evidence>
<keyword evidence="5 10" id="KW-1133">Transmembrane helix</keyword>
<evidence type="ECO:0000256" key="3">
    <source>
        <dbReference type="ARBA" id="ARBA00022679"/>
    </source>
</evidence>
<keyword evidence="9 10" id="KW-1208">Phospholipid metabolism</keyword>